<evidence type="ECO:0000256" key="3">
    <source>
        <dbReference type="ARBA" id="ARBA00023125"/>
    </source>
</evidence>
<keyword evidence="10" id="KW-1185">Reference proteome</keyword>
<dbReference type="SMART" id="SM00384">
    <property type="entry name" value="AT_hook"/>
    <property type="match status" value="2"/>
</dbReference>
<feature type="compositionally biased region" description="Polar residues" evidence="6">
    <location>
        <begin position="1054"/>
        <end position="1068"/>
    </location>
</feature>
<feature type="compositionally biased region" description="Low complexity" evidence="6">
    <location>
        <begin position="392"/>
        <end position="424"/>
    </location>
</feature>
<dbReference type="InterPro" id="IPR007309">
    <property type="entry name" value="TFIIIC_Bblock-bd"/>
</dbReference>
<evidence type="ECO:0000256" key="4">
    <source>
        <dbReference type="ARBA" id="ARBA00023163"/>
    </source>
</evidence>
<feature type="region of interest" description="Disordered" evidence="6">
    <location>
        <begin position="515"/>
        <end position="542"/>
    </location>
</feature>
<evidence type="ECO:0000256" key="1">
    <source>
        <dbReference type="ARBA" id="ARBA00004123"/>
    </source>
</evidence>
<feature type="region of interest" description="Disordered" evidence="6">
    <location>
        <begin position="1245"/>
        <end position="1299"/>
    </location>
</feature>
<keyword evidence="3" id="KW-0238">DNA-binding</keyword>
<feature type="region of interest" description="Disordered" evidence="6">
    <location>
        <begin position="685"/>
        <end position="705"/>
    </location>
</feature>
<dbReference type="Pfam" id="PF04182">
    <property type="entry name" value="B-block_TFIIIC"/>
    <property type="match status" value="1"/>
</dbReference>
<feature type="compositionally biased region" description="Low complexity" evidence="6">
    <location>
        <begin position="1069"/>
        <end position="1089"/>
    </location>
</feature>
<feature type="compositionally biased region" description="Polar residues" evidence="6">
    <location>
        <begin position="464"/>
        <end position="476"/>
    </location>
</feature>
<dbReference type="PANTHER" id="PTHR15180">
    <property type="entry name" value="GENERAL TRANSCRIPTION FACTOR 3C POLYPEPTIDE 1"/>
    <property type="match status" value="1"/>
</dbReference>
<feature type="compositionally biased region" description="Basic residues" evidence="6">
    <location>
        <begin position="1264"/>
        <end position="1273"/>
    </location>
</feature>
<feature type="region of interest" description="Disordered" evidence="6">
    <location>
        <begin position="1054"/>
        <end position="1089"/>
    </location>
</feature>
<feature type="compositionally biased region" description="Low complexity" evidence="6">
    <location>
        <begin position="575"/>
        <end position="591"/>
    </location>
</feature>
<dbReference type="PROSITE" id="PS00354">
    <property type="entry name" value="HMGI_Y"/>
    <property type="match status" value="1"/>
</dbReference>
<feature type="compositionally biased region" description="Acidic residues" evidence="6">
    <location>
        <begin position="827"/>
        <end position="836"/>
    </location>
</feature>
<feature type="region of interest" description="Disordered" evidence="6">
    <location>
        <begin position="574"/>
        <end position="597"/>
    </location>
</feature>
<feature type="domain" description="Transcription factor tau subunit sfc3/Tfc3 C-terminal" evidence="8">
    <location>
        <begin position="1304"/>
        <end position="1726"/>
    </location>
</feature>
<feature type="compositionally biased region" description="Polar residues" evidence="6">
    <location>
        <begin position="816"/>
        <end position="826"/>
    </location>
</feature>
<reference evidence="9 10" key="1">
    <citation type="submission" date="2023-11" db="EMBL/GenBank/DDBJ databases">
        <title>An acidophilic fungus is an integral part of prey digestion in a carnivorous sundew plant.</title>
        <authorList>
            <person name="Tsai I.J."/>
        </authorList>
    </citation>
    <scope>NUCLEOTIDE SEQUENCE [LARGE SCALE GENOMIC DNA]</scope>
    <source>
        <strain evidence="9">169a</strain>
    </source>
</reference>
<dbReference type="GO" id="GO:0005634">
    <property type="term" value="C:nucleus"/>
    <property type="evidence" value="ECO:0007669"/>
    <property type="project" value="UniProtKB-SubCell"/>
</dbReference>
<feature type="domain" description="B-block binding subunit of TFIIIC" evidence="7">
    <location>
        <begin position="121"/>
        <end position="192"/>
    </location>
</feature>
<dbReference type="Pfam" id="PF20222">
    <property type="entry name" value="DUF6581"/>
    <property type="match status" value="1"/>
</dbReference>
<feature type="compositionally biased region" description="Acidic residues" evidence="6">
    <location>
        <begin position="843"/>
        <end position="852"/>
    </location>
</feature>
<dbReference type="InterPro" id="IPR046488">
    <property type="entry name" value="Sfc3/Tfc3_C"/>
</dbReference>
<dbReference type="GO" id="GO:0006355">
    <property type="term" value="P:regulation of DNA-templated transcription"/>
    <property type="evidence" value="ECO:0007669"/>
    <property type="project" value="InterPro"/>
</dbReference>
<keyword evidence="5" id="KW-0539">Nucleus</keyword>
<dbReference type="PANTHER" id="PTHR15180:SF1">
    <property type="entry name" value="GENERAL TRANSCRIPTION FACTOR 3C POLYPEPTIDE 1"/>
    <property type="match status" value="1"/>
</dbReference>
<dbReference type="EMBL" id="CP138586">
    <property type="protein sequence ID" value="WPH02099.1"/>
    <property type="molecule type" value="Genomic_DNA"/>
</dbReference>
<dbReference type="GO" id="GO:0006384">
    <property type="term" value="P:transcription initiation at RNA polymerase III promoter"/>
    <property type="evidence" value="ECO:0007669"/>
    <property type="project" value="InterPro"/>
</dbReference>
<evidence type="ECO:0000313" key="10">
    <source>
        <dbReference type="Proteomes" id="UP001303373"/>
    </source>
</evidence>
<dbReference type="Proteomes" id="UP001303373">
    <property type="component" value="Chromosome 7"/>
</dbReference>
<dbReference type="GO" id="GO:0000127">
    <property type="term" value="C:transcription factor TFIIIC complex"/>
    <property type="evidence" value="ECO:0007669"/>
    <property type="project" value="InterPro"/>
</dbReference>
<keyword evidence="4" id="KW-0804">Transcription</keyword>
<sequence>MASDFDGLVGALLDQVALTGRYGFGFEELEKCAAVILDTPANPELLVQAWDWLANHMEIETRQVDDTEAMDLDQTGDASTEPDAKLAAVRARLAGRRLFVSEARMWNAIAGHARDFKRLPRLEFDCLSIIAQRGATGILQPELVRITGQDKRSVPKRTDLLASKGYIVKYPVLAETGRGIKTSLLKLKKYETDSIDQIVMNYETWFSEAMRILKAQPNWLVAYQDLRIGLGIEGKKRETRVLARCVRRLANAGCINRIVVRERVNATEVGRPVRCLQLVREPSMDDRVAWETIGLRTQSRRVNSVDVGDNVDEDDDDEDEEGEGDEEGEDEDGEETFRNNEIEDVGEAFETTTSFPAAMSEPQSRSESQLQPQVLEERNLSNGEHQPNQPAPSQETTTPKTPSSQTTTITTTKATQPAQPTHQAGITSETHAAIRPETHPAIASETPRPPSIINETISLPLEPVSSTTPQPQSVSNEAVGKETVSKETISLPFEPELVSSTTLQPQPVSNETVSLPLEPVLSATPQPQSTVKRGRGRPRKVDSDFTKAMTSVVTPVVKTKRKYTRKEKVVGGGLDAAAGPGTPSTPGAPDGVPCSGSPGGVTPRVVSSAGGVLAVGTLDVAAPSVIAPNVDVRIDASLNAPMDAFTTVATADGSPAEPPTTSLSTGPPATGTPVVNPLTIAARQKPFASSPITSSTPKKRGRPTKQMVAERERLALLTPQTATRKSTREKPCPKALIVKLKVSGIQLKNIIDGKSAKTVVKPVSTSKDTAQVQSVSTPFLQIIRPYHGGSIASKGMNESIAHPTALDEPSKDLTIGTPSTETTQYEDMNEEDDEIDQPFIEPQNDENSEDDAYVPPDGDESQHSELIINDSSDEDFSPKKAKPRTYKRRAVTKVTAESISSRYKSIVLEIIRNHGSVYPGNGELWQPFTKVWKRTHSSLPPQDAIFNAVEELVTSGELNRMVFSFESATGGLQNSTLLALSSVDATPEKIKEVEAGVAAAWPAEYHPARHWARDSFVPVDSMVVTRTTKGLSWADKEAQSFGYANAEERKLTLTQKNARKGQTSTLKSTPKAAKATKTPKTPKAKPVAKATITTPSVLPVGYDSEDYESDTSLPRVDPGITLQSHPSSMSEILEMASRLGYPPAGCDDNPQEKYDKDVDRVKQWELAIISGKNFHSKAEECAFINYSLNQPHTLPILGESEWTLKPADGRAKSRNIPYTAQDNSIGQTSIFYPPVMARKQTLARQELASSPAPSVDAEEEAPKPKYKSRKRKVKFDEDDNISNTEVDAQSGHDRPFKRNKRATSSFKDVDRLVTAIALVRCICGGIQMHRMNWDLIAHALSFRYEGNFLRQRWSYFRNVHEGNVQRVQAALREPFLAAYEKGELPIINFQNLAATDMPALFDWVETVVLPLPEEDPSQLPSLPSDSAILQKRYQESGSLQYYEQHKDSYHQNVTDMHRRDLALAFVHGYPLSETQKDFSDKTDDLILLKSWCRAVAMTKQKAYKADVAAKKLGVFPGAMIKRANRELLDGQILSQEKKDRQLPGRNYYLSAAVYKQFKRWPEPEHIYLRKIIDSRERLLTHFRHNNTIKLSYDADDADLIVFHNMVAQGQLRTYSDIPERNDDFDAPWPRLTAWGYTDFDYRTKAVDKTRLTFPIVYEKTPSFSELHGLKPIPVPLTPAPIPNEPGLRIPLWSDINGALLDDAWDMVLRSILHLVVFRPGITSNGIEVSHKGKLGLWEVEMVVKWMEDVGIVTRWAAGATEDGVWNGGWKPSLWWYCAFDPLVASWRVPTS</sequence>
<dbReference type="InterPro" id="IPR000637">
    <property type="entry name" value="HMGI/Y_DNA-bd_CS"/>
</dbReference>
<dbReference type="InterPro" id="IPR017956">
    <property type="entry name" value="AT_hook_DNA-bd_motif"/>
</dbReference>
<keyword evidence="2" id="KW-0597">Phosphoprotein</keyword>
<feature type="region of interest" description="Disordered" evidence="6">
    <location>
        <begin position="802"/>
        <end position="889"/>
    </location>
</feature>
<gene>
    <name evidence="9" type="ORF">R9X50_00495400</name>
</gene>
<evidence type="ECO:0008006" key="11">
    <source>
        <dbReference type="Google" id="ProtNLM"/>
    </source>
</evidence>
<organism evidence="9 10">
    <name type="scientific">Acrodontium crateriforme</name>
    <dbReference type="NCBI Taxonomy" id="150365"/>
    <lineage>
        <taxon>Eukaryota</taxon>
        <taxon>Fungi</taxon>
        <taxon>Dikarya</taxon>
        <taxon>Ascomycota</taxon>
        <taxon>Pezizomycotina</taxon>
        <taxon>Dothideomycetes</taxon>
        <taxon>Dothideomycetidae</taxon>
        <taxon>Mycosphaerellales</taxon>
        <taxon>Teratosphaeriaceae</taxon>
        <taxon>Acrodontium</taxon>
    </lineage>
</organism>
<dbReference type="GO" id="GO:0042791">
    <property type="term" value="P:5S class rRNA transcription by RNA polymerase III"/>
    <property type="evidence" value="ECO:0007669"/>
    <property type="project" value="TreeGrafter"/>
</dbReference>
<name>A0AAQ3R8S3_9PEZI</name>
<feature type="region of interest" description="Disordered" evidence="6">
    <location>
        <begin position="649"/>
        <end position="669"/>
    </location>
</feature>
<evidence type="ECO:0000313" key="9">
    <source>
        <dbReference type="EMBL" id="WPH02099.1"/>
    </source>
</evidence>
<protein>
    <recommendedName>
        <fullName evidence="11">TFIIIC transcription initiation factor complex subunits Tfc3</fullName>
    </recommendedName>
</protein>
<feature type="compositionally biased region" description="Acidic residues" evidence="6">
    <location>
        <begin position="309"/>
        <end position="334"/>
    </location>
</feature>
<proteinExistence type="predicted"/>
<dbReference type="InterPro" id="IPR044210">
    <property type="entry name" value="Tfc3-like"/>
</dbReference>
<evidence type="ECO:0000256" key="5">
    <source>
        <dbReference type="ARBA" id="ARBA00023242"/>
    </source>
</evidence>
<feature type="region of interest" description="Disordered" evidence="6">
    <location>
        <begin position="381"/>
        <end position="486"/>
    </location>
</feature>
<feature type="compositionally biased region" description="Basic residues" evidence="6">
    <location>
        <begin position="879"/>
        <end position="889"/>
    </location>
</feature>
<comment type="subcellular location">
    <subcellularLocation>
        <location evidence="1">Nucleus</location>
    </subcellularLocation>
</comment>
<evidence type="ECO:0000259" key="8">
    <source>
        <dbReference type="Pfam" id="PF20222"/>
    </source>
</evidence>
<feature type="region of interest" description="Disordered" evidence="6">
    <location>
        <begin position="301"/>
        <end position="346"/>
    </location>
</feature>
<dbReference type="GO" id="GO:0003677">
    <property type="term" value="F:DNA binding"/>
    <property type="evidence" value="ECO:0007669"/>
    <property type="project" value="UniProtKB-KW"/>
</dbReference>
<accession>A0AAQ3R8S3</accession>
<evidence type="ECO:0000256" key="6">
    <source>
        <dbReference type="SAM" id="MobiDB-lite"/>
    </source>
</evidence>
<evidence type="ECO:0000256" key="2">
    <source>
        <dbReference type="ARBA" id="ARBA00022553"/>
    </source>
</evidence>
<evidence type="ECO:0000259" key="7">
    <source>
        <dbReference type="Pfam" id="PF04182"/>
    </source>
</evidence>